<feature type="coiled-coil region" evidence="1">
    <location>
        <begin position="30"/>
        <end position="57"/>
    </location>
</feature>
<reference evidence="6" key="1">
    <citation type="submission" date="2025-08" db="UniProtKB">
        <authorList>
            <consortium name="RefSeq"/>
        </authorList>
    </citation>
    <scope>IDENTIFICATION</scope>
    <source>
        <tissue evidence="6">Young leaves</tissue>
    </source>
</reference>
<keyword evidence="3" id="KW-0472">Membrane</keyword>
<feature type="transmembrane region" description="Helical" evidence="3">
    <location>
        <begin position="453"/>
        <end position="474"/>
    </location>
</feature>
<dbReference type="RefSeq" id="XP_038976261.1">
    <property type="nucleotide sequence ID" value="XM_039120333.1"/>
</dbReference>
<accession>A0A8B8ZPV3</accession>
<organism evidence="5 6">
    <name type="scientific">Phoenix dactylifera</name>
    <name type="common">Date palm</name>
    <dbReference type="NCBI Taxonomy" id="42345"/>
    <lineage>
        <taxon>Eukaryota</taxon>
        <taxon>Viridiplantae</taxon>
        <taxon>Streptophyta</taxon>
        <taxon>Embryophyta</taxon>
        <taxon>Tracheophyta</taxon>
        <taxon>Spermatophyta</taxon>
        <taxon>Magnoliopsida</taxon>
        <taxon>Liliopsida</taxon>
        <taxon>Arecaceae</taxon>
        <taxon>Coryphoideae</taxon>
        <taxon>Phoeniceae</taxon>
        <taxon>Phoenix</taxon>
    </lineage>
</organism>
<proteinExistence type="predicted"/>
<evidence type="ECO:0000256" key="1">
    <source>
        <dbReference type="SAM" id="Coils"/>
    </source>
</evidence>
<keyword evidence="4" id="KW-0732">Signal</keyword>
<feature type="chain" id="PRO_5034860116" evidence="4">
    <location>
        <begin position="23"/>
        <end position="595"/>
    </location>
</feature>
<dbReference type="PANTHER" id="PTHR35464">
    <property type="entry name" value="OS06G0115200 PROTEIN"/>
    <property type="match status" value="1"/>
</dbReference>
<dbReference type="InterPro" id="IPR045288">
    <property type="entry name" value="At1g75140-like"/>
</dbReference>
<feature type="compositionally biased region" description="Low complexity" evidence="2">
    <location>
        <begin position="541"/>
        <end position="554"/>
    </location>
</feature>
<dbReference type="AlphaFoldDB" id="A0A8B8ZPV3"/>
<protein>
    <submittedName>
        <fullName evidence="6">Uncharacterized membrane protein At1g75140-like</fullName>
    </submittedName>
</protein>
<feature type="signal peptide" evidence="4">
    <location>
        <begin position="1"/>
        <end position="22"/>
    </location>
</feature>
<evidence type="ECO:0000313" key="5">
    <source>
        <dbReference type="Proteomes" id="UP000228380"/>
    </source>
</evidence>
<gene>
    <name evidence="6" type="primary">LOC103697671</name>
</gene>
<dbReference type="KEGG" id="pda:103697671"/>
<dbReference type="SUPFAM" id="SSF101898">
    <property type="entry name" value="NHL repeat"/>
    <property type="match status" value="1"/>
</dbReference>
<feature type="region of interest" description="Disordered" evidence="2">
    <location>
        <begin position="534"/>
        <end position="554"/>
    </location>
</feature>
<dbReference type="Proteomes" id="UP000228380">
    <property type="component" value="Unplaced"/>
</dbReference>
<dbReference type="GeneID" id="103697671"/>
<evidence type="ECO:0000256" key="4">
    <source>
        <dbReference type="SAM" id="SignalP"/>
    </source>
</evidence>
<name>A0A8B8ZPV3_PHODC</name>
<keyword evidence="3" id="KW-0812">Transmembrane</keyword>
<keyword evidence="1" id="KW-0175">Coiled coil</keyword>
<keyword evidence="5" id="KW-1185">Reference proteome</keyword>
<dbReference type="OrthoDB" id="2018951at2759"/>
<keyword evidence="3" id="KW-1133">Transmembrane helix</keyword>
<evidence type="ECO:0000313" key="6">
    <source>
        <dbReference type="RefSeq" id="XP_038976261.1"/>
    </source>
</evidence>
<sequence>MAFPSKGDAFLLLLLAFTLVSALGGEESLLDRHESQLRRLQTLVQSLSATVSRLESSLSHCTPPRLDAAAAAAAEGGGRPPGVSVTKHKPSWSERFHFAAAARLESDPTAVAALPYLDLEGVSKYFAVGDARGRTYVFSSAGDVVMELPPPPSGDAVTAMLCYLSSRRNESFLFTGHGDGSIVAHRLWKSAADGDGWLTLNLGSSRPFVRGGRELDSPPMTGLEVHQIGRTRYILASDTGGRIRVFTETGSLYGTAIASSRPLAFVKQRLLFLTETGAGSLDLRSMTVRETECEGMNGSIAKSYSFDVSERSKAYGITAGGDLVYVLLLGDSSNLKCRVRAIRKSEIDRPVSIQTIKRYLLVASEEKVFVYNTSSQYHGRVGAPRPLFFTALQEIKSLFLNSPAAAAAAANGLSSGKPLIAADREKLVVLGLGDGYIGIYRSNFPVFKVESNAVVWSGPALVFLLFLILIWQFYVKKKDSLVWIPEESFGTSSASASGSLLVPATGDRRYADPSRDAGLRELRGGMLRASARRYASPPPRYTGRSGTSFRTSSGDPSYWGHADLKYRGQNLETAGFPKRREPLFSNSQISGDHID</sequence>
<evidence type="ECO:0000256" key="3">
    <source>
        <dbReference type="SAM" id="Phobius"/>
    </source>
</evidence>
<evidence type="ECO:0000256" key="2">
    <source>
        <dbReference type="SAM" id="MobiDB-lite"/>
    </source>
</evidence>
<dbReference type="PANTHER" id="PTHR35464:SF1">
    <property type="entry name" value="OS06G0115200 PROTEIN"/>
    <property type="match status" value="1"/>
</dbReference>